<dbReference type="PANTHER" id="PTHR44899:SF7">
    <property type="entry name" value="NIMA-RELATED KINASE"/>
    <property type="match status" value="1"/>
</dbReference>
<evidence type="ECO:0000256" key="6">
    <source>
        <dbReference type="ARBA" id="ARBA00022777"/>
    </source>
</evidence>
<comment type="similarity">
    <text evidence="1">Belongs to the protein kinase superfamily. NEK Ser/Thr protein kinase family. NIMA subfamily.</text>
</comment>
<dbReference type="SMART" id="SM00220">
    <property type="entry name" value="S_TKc"/>
    <property type="match status" value="1"/>
</dbReference>
<dbReference type="InterPro" id="IPR051131">
    <property type="entry name" value="NEK_Ser/Thr_kinase_NIMA"/>
</dbReference>
<dbReference type="Proteomes" id="UP001186944">
    <property type="component" value="Unassembled WGS sequence"/>
</dbReference>
<dbReference type="InterPro" id="IPR008271">
    <property type="entry name" value="Ser/Thr_kinase_AS"/>
</dbReference>
<evidence type="ECO:0000256" key="9">
    <source>
        <dbReference type="ARBA" id="ARBA00048679"/>
    </source>
</evidence>
<evidence type="ECO:0000256" key="10">
    <source>
        <dbReference type="SAM" id="MobiDB-lite"/>
    </source>
</evidence>
<comment type="caution">
    <text evidence="12">The sequence shown here is derived from an EMBL/GenBank/DDBJ whole genome shotgun (WGS) entry which is preliminary data.</text>
</comment>
<dbReference type="GO" id="GO:0005524">
    <property type="term" value="F:ATP binding"/>
    <property type="evidence" value="ECO:0007669"/>
    <property type="project" value="UniProtKB-KW"/>
</dbReference>
<dbReference type="FunFam" id="1.10.510.10:FF:000624">
    <property type="entry name" value="Mitogen-activated protein kinase"/>
    <property type="match status" value="1"/>
</dbReference>
<proteinExistence type="inferred from homology"/>
<evidence type="ECO:0000259" key="11">
    <source>
        <dbReference type="PROSITE" id="PS50011"/>
    </source>
</evidence>
<dbReference type="SUPFAM" id="SSF56112">
    <property type="entry name" value="Protein kinase-like (PK-like)"/>
    <property type="match status" value="1"/>
</dbReference>
<evidence type="ECO:0000256" key="2">
    <source>
        <dbReference type="ARBA" id="ARBA00012513"/>
    </source>
</evidence>
<evidence type="ECO:0000256" key="5">
    <source>
        <dbReference type="ARBA" id="ARBA00022741"/>
    </source>
</evidence>
<keyword evidence="3" id="KW-0723">Serine/threonine-protein kinase</keyword>
<dbReference type="GO" id="GO:0004674">
    <property type="term" value="F:protein serine/threonine kinase activity"/>
    <property type="evidence" value="ECO:0007669"/>
    <property type="project" value="UniProtKB-KW"/>
</dbReference>
<dbReference type="EC" id="2.7.11.1" evidence="2"/>
<feature type="region of interest" description="Disordered" evidence="10">
    <location>
        <begin position="240"/>
        <end position="298"/>
    </location>
</feature>
<sequence>MKSYKHENIVAYKESFIDGHHLYIAMEFCEGGSLYECMLSRRDGLNEEEFTNFLMQIMQGVKFLHKNGVIHRDLKTKNILLTKERTIKIADFGVARSIDSNDSTGNYSKFVGTVHYMSPEMISENPKYNEKTDIWSMGCTCYEMATGKYAFEGKNLPRIKQSVLKGELHDLNKMKLCDEMKQTMLSMLSTVPNARPSASDVLEFLSTHTCQNTETDQSPTVPKSLLCENIPGSPVFVPNVRQGPLGRSLHEDNSSSTNVPPDSSRRQSPRDRRRIRLSGVPSDAPEISGASSVSRRGELLGQGNSINFSEMKIAVTVTRQS</sequence>
<dbReference type="PROSITE" id="PS50011">
    <property type="entry name" value="PROTEIN_KINASE_DOM"/>
    <property type="match status" value="1"/>
</dbReference>
<dbReference type="InterPro" id="IPR011009">
    <property type="entry name" value="Kinase-like_dom_sf"/>
</dbReference>
<dbReference type="Gene3D" id="1.10.510.10">
    <property type="entry name" value="Transferase(Phosphotransferase) domain 1"/>
    <property type="match status" value="1"/>
</dbReference>
<organism evidence="12 13">
    <name type="scientific">Pinctada imbricata</name>
    <name type="common">Atlantic pearl-oyster</name>
    <name type="synonym">Pinctada martensii</name>
    <dbReference type="NCBI Taxonomy" id="66713"/>
    <lineage>
        <taxon>Eukaryota</taxon>
        <taxon>Metazoa</taxon>
        <taxon>Spiralia</taxon>
        <taxon>Lophotrochozoa</taxon>
        <taxon>Mollusca</taxon>
        <taxon>Bivalvia</taxon>
        <taxon>Autobranchia</taxon>
        <taxon>Pteriomorphia</taxon>
        <taxon>Pterioida</taxon>
        <taxon>Pterioidea</taxon>
        <taxon>Pteriidae</taxon>
        <taxon>Pinctada</taxon>
    </lineage>
</organism>
<gene>
    <name evidence="12" type="ORF">FSP39_013560</name>
</gene>
<keyword evidence="4" id="KW-0808">Transferase</keyword>
<dbReference type="PROSITE" id="PS00108">
    <property type="entry name" value="PROTEIN_KINASE_ST"/>
    <property type="match status" value="1"/>
</dbReference>
<keyword evidence="13" id="KW-1185">Reference proteome</keyword>
<keyword evidence="6" id="KW-0418">Kinase</keyword>
<feature type="domain" description="Protein kinase" evidence="11">
    <location>
        <begin position="1"/>
        <end position="211"/>
    </location>
</feature>
<evidence type="ECO:0000256" key="3">
    <source>
        <dbReference type="ARBA" id="ARBA00022527"/>
    </source>
</evidence>
<evidence type="ECO:0000256" key="7">
    <source>
        <dbReference type="ARBA" id="ARBA00022840"/>
    </source>
</evidence>
<evidence type="ECO:0000313" key="13">
    <source>
        <dbReference type="Proteomes" id="UP001186944"/>
    </source>
</evidence>
<evidence type="ECO:0000256" key="4">
    <source>
        <dbReference type="ARBA" id="ARBA00022679"/>
    </source>
</evidence>
<dbReference type="PANTHER" id="PTHR44899">
    <property type="entry name" value="CAMK FAMILY PROTEIN KINASE"/>
    <property type="match status" value="1"/>
</dbReference>
<keyword evidence="7" id="KW-0067">ATP-binding</keyword>
<name>A0AA89CAQ9_PINIB</name>
<keyword evidence="5" id="KW-0547">Nucleotide-binding</keyword>
<dbReference type="Pfam" id="PF00069">
    <property type="entry name" value="Pkinase"/>
    <property type="match status" value="1"/>
</dbReference>
<reference evidence="12" key="1">
    <citation type="submission" date="2019-08" db="EMBL/GenBank/DDBJ databases">
        <title>The improved chromosome-level genome for the pearl oyster Pinctada fucata martensii using PacBio sequencing and Hi-C.</title>
        <authorList>
            <person name="Zheng Z."/>
        </authorList>
    </citation>
    <scope>NUCLEOTIDE SEQUENCE</scope>
    <source>
        <strain evidence="12">ZZ-2019</strain>
        <tissue evidence="12">Adductor muscle</tissue>
    </source>
</reference>
<dbReference type="EMBL" id="VSWD01000005">
    <property type="protein sequence ID" value="KAK3102737.1"/>
    <property type="molecule type" value="Genomic_DNA"/>
</dbReference>
<comment type="catalytic activity">
    <reaction evidence="8">
        <text>L-threonyl-[protein] + ATP = O-phospho-L-threonyl-[protein] + ADP + H(+)</text>
        <dbReference type="Rhea" id="RHEA:46608"/>
        <dbReference type="Rhea" id="RHEA-COMP:11060"/>
        <dbReference type="Rhea" id="RHEA-COMP:11605"/>
        <dbReference type="ChEBI" id="CHEBI:15378"/>
        <dbReference type="ChEBI" id="CHEBI:30013"/>
        <dbReference type="ChEBI" id="CHEBI:30616"/>
        <dbReference type="ChEBI" id="CHEBI:61977"/>
        <dbReference type="ChEBI" id="CHEBI:456216"/>
        <dbReference type="EC" id="2.7.11.1"/>
    </reaction>
</comment>
<dbReference type="AlphaFoldDB" id="A0AA89CAQ9"/>
<evidence type="ECO:0000313" key="12">
    <source>
        <dbReference type="EMBL" id="KAK3102737.1"/>
    </source>
</evidence>
<evidence type="ECO:0000256" key="8">
    <source>
        <dbReference type="ARBA" id="ARBA00047899"/>
    </source>
</evidence>
<comment type="catalytic activity">
    <reaction evidence="9">
        <text>L-seryl-[protein] + ATP = O-phospho-L-seryl-[protein] + ADP + H(+)</text>
        <dbReference type="Rhea" id="RHEA:17989"/>
        <dbReference type="Rhea" id="RHEA-COMP:9863"/>
        <dbReference type="Rhea" id="RHEA-COMP:11604"/>
        <dbReference type="ChEBI" id="CHEBI:15378"/>
        <dbReference type="ChEBI" id="CHEBI:29999"/>
        <dbReference type="ChEBI" id="CHEBI:30616"/>
        <dbReference type="ChEBI" id="CHEBI:83421"/>
        <dbReference type="ChEBI" id="CHEBI:456216"/>
        <dbReference type="EC" id="2.7.11.1"/>
    </reaction>
</comment>
<dbReference type="InterPro" id="IPR000719">
    <property type="entry name" value="Prot_kinase_dom"/>
</dbReference>
<accession>A0AA89CAQ9</accession>
<protein>
    <recommendedName>
        <fullName evidence="2">non-specific serine/threonine protein kinase</fullName>
        <ecNumber evidence="2">2.7.11.1</ecNumber>
    </recommendedName>
</protein>
<evidence type="ECO:0000256" key="1">
    <source>
        <dbReference type="ARBA" id="ARBA00010886"/>
    </source>
</evidence>